<gene>
    <name evidence="6" type="ORF">BKE38_20735</name>
</gene>
<accession>A0A1V2GY66</accession>
<dbReference type="Gene3D" id="1.10.10.10">
    <property type="entry name" value="Winged helix-like DNA-binding domain superfamily/Winged helix DNA-binding domain"/>
    <property type="match status" value="1"/>
</dbReference>
<dbReference type="AlphaFoldDB" id="A0A1V2GY66"/>
<organism evidence="6 7">
    <name type="scientific">Teichococcus deserti</name>
    <dbReference type="NCBI Taxonomy" id="1817963"/>
    <lineage>
        <taxon>Bacteria</taxon>
        <taxon>Pseudomonadati</taxon>
        <taxon>Pseudomonadota</taxon>
        <taxon>Alphaproteobacteria</taxon>
        <taxon>Acetobacterales</taxon>
        <taxon>Roseomonadaceae</taxon>
        <taxon>Roseomonas</taxon>
    </lineage>
</organism>
<dbReference type="Pfam" id="PF00126">
    <property type="entry name" value="HTH_1"/>
    <property type="match status" value="1"/>
</dbReference>
<proteinExistence type="inferred from homology"/>
<dbReference type="GO" id="GO:0043565">
    <property type="term" value="F:sequence-specific DNA binding"/>
    <property type="evidence" value="ECO:0007669"/>
    <property type="project" value="TreeGrafter"/>
</dbReference>
<reference evidence="6 7" key="1">
    <citation type="submission" date="2016-10" db="EMBL/GenBank/DDBJ databases">
        <title>Draft Genome sequence of Roseomonas sp. strain M3.</title>
        <authorList>
            <person name="Subhash Y."/>
            <person name="Lee S."/>
        </authorList>
    </citation>
    <scope>NUCLEOTIDE SEQUENCE [LARGE SCALE GENOMIC DNA]</scope>
    <source>
        <strain evidence="6 7">M3</strain>
    </source>
</reference>
<name>A0A1V2GY66_9PROT</name>
<dbReference type="PANTHER" id="PTHR30537:SF3">
    <property type="entry name" value="TRANSCRIPTIONAL REGULATORY PROTEIN"/>
    <property type="match status" value="1"/>
</dbReference>
<evidence type="ECO:0000256" key="1">
    <source>
        <dbReference type="ARBA" id="ARBA00009437"/>
    </source>
</evidence>
<dbReference type="PANTHER" id="PTHR30537">
    <property type="entry name" value="HTH-TYPE TRANSCRIPTIONAL REGULATOR"/>
    <property type="match status" value="1"/>
</dbReference>
<dbReference type="Gene3D" id="3.40.190.290">
    <property type="match status" value="1"/>
</dbReference>
<keyword evidence="2" id="KW-0805">Transcription regulation</keyword>
<dbReference type="InterPro" id="IPR058163">
    <property type="entry name" value="LysR-type_TF_proteobact-type"/>
</dbReference>
<evidence type="ECO:0000313" key="6">
    <source>
        <dbReference type="EMBL" id="ONG49507.1"/>
    </source>
</evidence>
<evidence type="ECO:0000256" key="3">
    <source>
        <dbReference type="ARBA" id="ARBA00023125"/>
    </source>
</evidence>
<dbReference type="SUPFAM" id="SSF53850">
    <property type="entry name" value="Periplasmic binding protein-like II"/>
    <property type="match status" value="1"/>
</dbReference>
<keyword evidence="3" id="KW-0238">DNA-binding</keyword>
<keyword evidence="4" id="KW-0804">Transcription</keyword>
<dbReference type="RefSeq" id="WP_076959203.1">
    <property type="nucleotide sequence ID" value="NZ_MLCO01000225.1"/>
</dbReference>
<dbReference type="InterPro" id="IPR036390">
    <property type="entry name" value="WH_DNA-bd_sf"/>
</dbReference>
<dbReference type="InterPro" id="IPR000847">
    <property type="entry name" value="LysR_HTH_N"/>
</dbReference>
<dbReference type="InterPro" id="IPR036388">
    <property type="entry name" value="WH-like_DNA-bd_sf"/>
</dbReference>
<dbReference type="InterPro" id="IPR005119">
    <property type="entry name" value="LysR_subst-bd"/>
</dbReference>
<evidence type="ECO:0000256" key="4">
    <source>
        <dbReference type="ARBA" id="ARBA00023163"/>
    </source>
</evidence>
<evidence type="ECO:0000313" key="7">
    <source>
        <dbReference type="Proteomes" id="UP000188879"/>
    </source>
</evidence>
<protein>
    <submittedName>
        <fullName evidence="6">LysR family transcriptional regulator</fullName>
    </submittedName>
</protein>
<evidence type="ECO:0000259" key="5">
    <source>
        <dbReference type="PROSITE" id="PS50931"/>
    </source>
</evidence>
<dbReference type="SUPFAM" id="SSF46785">
    <property type="entry name" value="Winged helix' DNA-binding domain"/>
    <property type="match status" value="1"/>
</dbReference>
<dbReference type="EMBL" id="MLCO01000225">
    <property type="protein sequence ID" value="ONG49507.1"/>
    <property type="molecule type" value="Genomic_DNA"/>
</dbReference>
<dbReference type="GO" id="GO:0006351">
    <property type="term" value="P:DNA-templated transcription"/>
    <property type="evidence" value="ECO:0007669"/>
    <property type="project" value="TreeGrafter"/>
</dbReference>
<evidence type="ECO:0000256" key="2">
    <source>
        <dbReference type="ARBA" id="ARBA00023015"/>
    </source>
</evidence>
<feature type="domain" description="HTH lysR-type" evidence="5">
    <location>
        <begin position="8"/>
        <end position="65"/>
    </location>
</feature>
<dbReference type="GO" id="GO:0003700">
    <property type="term" value="F:DNA-binding transcription factor activity"/>
    <property type="evidence" value="ECO:0007669"/>
    <property type="project" value="InterPro"/>
</dbReference>
<comment type="similarity">
    <text evidence="1">Belongs to the LysR transcriptional regulatory family.</text>
</comment>
<dbReference type="Proteomes" id="UP000188879">
    <property type="component" value="Unassembled WGS sequence"/>
</dbReference>
<comment type="caution">
    <text evidence="6">The sequence shown here is derived from an EMBL/GenBank/DDBJ whole genome shotgun (WGS) entry which is preliminary data.</text>
</comment>
<dbReference type="PROSITE" id="PS50931">
    <property type="entry name" value="HTH_LYSR"/>
    <property type="match status" value="1"/>
</dbReference>
<dbReference type="OrthoDB" id="7333438at2"/>
<dbReference type="Pfam" id="PF03466">
    <property type="entry name" value="LysR_substrate"/>
    <property type="match status" value="1"/>
</dbReference>
<sequence>MPDPLNTLEWDDFRLVLAVAEQQGLPAAAARLGVAHSTVFRRLGQIEALLGTPLFERHRTGYAATAAGEEVAALAARMQGEITELTRRLAGQAVAASGEIRVATSDALLHGLLLPVLSRFRAAHPGVRLDIVTGNAAANLSRRDADVAIRASEAPPETLVGRRAARIAWALYGIAGLTEAEAPWLAPGDPLSSLPAAGFLRRHVPAGRIAARLDSVLALAAAAEAGLGIAHLPCFLGDARPALRRLAPPETALASDLWLLTHPDLRQAPRIRLFLDFCAAEIAGLKGLVEG</sequence>
<keyword evidence="7" id="KW-1185">Reference proteome</keyword>